<proteinExistence type="predicted"/>
<sequence>MSKWTHILAIITAVYTDHDNTIKSRGKLINVLNNNFKKLPIISGSEQNATVSLNINDYFNPDRYDYSFSISIYGSLRDRSIKETLKEYNNFLQKVDSFFTVTDHMYKIDNDHFKTLIYTSSKKKKKIIIDSEDKMFKRLDEMKI</sequence>
<dbReference type="RefSeq" id="WP_115151573.1">
    <property type="nucleotide sequence ID" value="NZ_UGPP01000001.1"/>
</dbReference>
<organism evidence="1 2">
    <name type="scientific">Megamonas hypermegale</name>
    <dbReference type="NCBI Taxonomy" id="158847"/>
    <lineage>
        <taxon>Bacteria</taxon>
        <taxon>Bacillati</taxon>
        <taxon>Bacillota</taxon>
        <taxon>Negativicutes</taxon>
        <taxon>Selenomonadales</taxon>
        <taxon>Selenomonadaceae</taxon>
        <taxon>Megamonas</taxon>
    </lineage>
</organism>
<dbReference type="EMBL" id="UGPP01000001">
    <property type="protein sequence ID" value="STY71207.1"/>
    <property type="molecule type" value="Genomic_DNA"/>
</dbReference>
<protein>
    <submittedName>
        <fullName evidence="1">Uncharacterized protein</fullName>
    </submittedName>
</protein>
<dbReference type="Proteomes" id="UP000255234">
    <property type="component" value="Unassembled WGS sequence"/>
</dbReference>
<name>A0A378NTL4_9FIRM</name>
<reference evidence="1 2" key="1">
    <citation type="submission" date="2018-06" db="EMBL/GenBank/DDBJ databases">
        <authorList>
            <consortium name="Pathogen Informatics"/>
            <person name="Doyle S."/>
        </authorList>
    </citation>
    <scope>NUCLEOTIDE SEQUENCE [LARGE SCALE GENOMIC DNA]</scope>
    <source>
        <strain evidence="1 2">NCTC10571</strain>
    </source>
</reference>
<dbReference type="AlphaFoldDB" id="A0A378NTL4"/>
<evidence type="ECO:0000313" key="1">
    <source>
        <dbReference type="EMBL" id="STY71207.1"/>
    </source>
</evidence>
<gene>
    <name evidence="1" type="ORF">NCTC10571_01363</name>
</gene>
<evidence type="ECO:0000313" key="2">
    <source>
        <dbReference type="Proteomes" id="UP000255234"/>
    </source>
</evidence>
<accession>A0A378NTL4</accession>